<evidence type="ECO:0000256" key="5">
    <source>
        <dbReference type="ARBA" id="ARBA00023136"/>
    </source>
</evidence>
<evidence type="ECO:0000256" key="6">
    <source>
        <dbReference type="SAM" id="Phobius"/>
    </source>
</evidence>
<evidence type="ECO:0000313" key="9">
    <source>
        <dbReference type="Proteomes" id="UP001226577"/>
    </source>
</evidence>
<name>A0ABT9RTY6_9MICC</name>
<comment type="caution">
    <text evidence="8">The sequence shown here is derived from an EMBL/GenBank/DDBJ whole genome shotgun (WGS) entry which is preliminary data.</text>
</comment>
<comment type="subcellular location">
    <subcellularLocation>
        <location evidence="1">Cell membrane</location>
        <topology evidence="1">Multi-pass membrane protein</topology>
    </subcellularLocation>
</comment>
<proteinExistence type="predicted"/>
<dbReference type="InterPro" id="IPR027379">
    <property type="entry name" value="CLS_N"/>
</dbReference>
<evidence type="ECO:0000256" key="1">
    <source>
        <dbReference type="ARBA" id="ARBA00004651"/>
    </source>
</evidence>
<evidence type="ECO:0000256" key="3">
    <source>
        <dbReference type="ARBA" id="ARBA00022692"/>
    </source>
</evidence>
<evidence type="ECO:0000256" key="4">
    <source>
        <dbReference type="ARBA" id="ARBA00022989"/>
    </source>
</evidence>
<dbReference type="EMBL" id="JAUSRE010000008">
    <property type="protein sequence ID" value="MDP9888251.1"/>
    <property type="molecule type" value="Genomic_DNA"/>
</dbReference>
<keyword evidence="9" id="KW-1185">Reference proteome</keyword>
<protein>
    <recommendedName>
        <fullName evidence="7">Cardiolipin synthase N-terminal domain-containing protein</fullName>
    </recommendedName>
</protein>
<reference evidence="8 9" key="1">
    <citation type="submission" date="2023-07" db="EMBL/GenBank/DDBJ databases">
        <title>Sorghum-associated microbial communities from plants grown in Nebraska, USA.</title>
        <authorList>
            <person name="Schachtman D."/>
        </authorList>
    </citation>
    <scope>NUCLEOTIDE SEQUENCE [LARGE SCALE GENOMIC DNA]</scope>
    <source>
        <strain evidence="8 9">CC222</strain>
    </source>
</reference>
<gene>
    <name evidence="8" type="ORF">J2X98_001839</name>
</gene>
<keyword evidence="5 6" id="KW-0472">Membrane</keyword>
<evidence type="ECO:0000313" key="8">
    <source>
        <dbReference type="EMBL" id="MDP9888251.1"/>
    </source>
</evidence>
<keyword evidence="2" id="KW-1003">Cell membrane</keyword>
<dbReference type="RefSeq" id="WP_307306901.1">
    <property type="nucleotide sequence ID" value="NZ_JAUSRE010000008.1"/>
</dbReference>
<keyword evidence="3 6" id="KW-0812">Transmembrane</keyword>
<sequence>MLIPCLALWGYSLVDFSQTDERDMRTFGRDAWLVLLVLGSVVGAVAWLVAGRPRRPDLRRPG</sequence>
<keyword evidence="4 6" id="KW-1133">Transmembrane helix</keyword>
<organism evidence="8 9">
    <name type="scientific">Pseudarthrobacter enclensis</name>
    <dbReference type="NCBI Taxonomy" id="993070"/>
    <lineage>
        <taxon>Bacteria</taxon>
        <taxon>Bacillati</taxon>
        <taxon>Actinomycetota</taxon>
        <taxon>Actinomycetes</taxon>
        <taxon>Micrococcales</taxon>
        <taxon>Micrococcaceae</taxon>
        <taxon>Pseudarthrobacter</taxon>
    </lineage>
</organism>
<evidence type="ECO:0000259" key="7">
    <source>
        <dbReference type="Pfam" id="PF13396"/>
    </source>
</evidence>
<feature type="transmembrane region" description="Helical" evidence="6">
    <location>
        <begin position="31"/>
        <end position="50"/>
    </location>
</feature>
<evidence type="ECO:0000256" key="2">
    <source>
        <dbReference type="ARBA" id="ARBA00022475"/>
    </source>
</evidence>
<dbReference type="Proteomes" id="UP001226577">
    <property type="component" value="Unassembled WGS sequence"/>
</dbReference>
<accession>A0ABT9RTY6</accession>
<feature type="domain" description="Cardiolipin synthase N-terminal" evidence="7">
    <location>
        <begin position="8"/>
        <end position="52"/>
    </location>
</feature>
<dbReference type="Pfam" id="PF13396">
    <property type="entry name" value="PLDc_N"/>
    <property type="match status" value="1"/>
</dbReference>